<evidence type="ECO:0000256" key="1">
    <source>
        <dbReference type="ARBA" id="ARBA00022670"/>
    </source>
</evidence>
<protein>
    <submittedName>
        <fullName evidence="8">Tryptase-like</fullName>
    </submittedName>
</protein>
<keyword evidence="5" id="KW-1015">Disulfide bond</keyword>
<dbReference type="OrthoDB" id="10002959at2759"/>
<keyword evidence="3" id="KW-0378">Hydrolase</keyword>
<evidence type="ECO:0000256" key="5">
    <source>
        <dbReference type="ARBA" id="ARBA00023157"/>
    </source>
</evidence>
<dbReference type="Ensembl" id="ENSSAUT00010010723.1">
    <property type="protein sequence ID" value="ENSSAUP00010010080.1"/>
    <property type="gene ID" value="ENSSAUG00010004930.1"/>
</dbReference>
<dbReference type="Pfam" id="PF00089">
    <property type="entry name" value="Trypsin"/>
    <property type="match status" value="1"/>
</dbReference>
<dbReference type="GO" id="GO:0006508">
    <property type="term" value="P:proteolysis"/>
    <property type="evidence" value="ECO:0007669"/>
    <property type="project" value="UniProtKB-KW"/>
</dbReference>
<reference evidence="8" key="2">
    <citation type="submission" date="2025-08" db="UniProtKB">
        <authorList>
            <consortium name="Ensembl"/>
        </authorList>
    </citation>
    <scope>IDENTIFICATION</scope>
</reference>
<reference evidence="8" key="1">
    <citation type="submission" date="2021-04" db="EMBL/GenBank/DDBJ databases">
        <authorList>
            <consortium name="Wellcome Sanger Institute Data Sharing"/>
        </authorList>
    </citation>
    <scope>NUCLEOTIDE SEQUENCE [LARGE SCALE GENOMIC DNA]</scope>
</reference>
<evidence type="ECO:0000256" key="3">
    <source>
        <dbReference type="ARBA" id="ARBA00022801"/>
    </source>
</evidence>
<dbReference type="FunFam" id="2.40.10.10:FF:000024">
    <property type="entry name" value="Serine protease 53"/>
    <property type="match status" value="1"/>
</dbReference>
<evidence type="ECO:0000259" key="7">
    <source>
        <dbReference type="PROSITE" id="PS50240"/>
    </source>
</evidence>
<gene>
    <name evidence="8" type="primary">LOC115574953</name>
</gene>
<keyword evidence="2 6" id="KW-0732">Signal</keyword>
<dbReference type="Proteomes" id="UP000472265">
    <property type="component" value="Chromosome 23"/>
</dbReference>
<dbReference type="SUPFAM" id="SSF50494">
    <property type="entry name" value="Trypsin-like serine proteases"/>
    <property type="match status" value="1"/>
</dbReference>
<dbReference type="InterPro" id="IPR043504">
    <property type="entry name" value="Peptidase_S1_PA_chymotrypsin"/>
</dbReference>
<feature type="chain" id="PRO_5025581222" evidence="6">
    <location>
        <begin position="24"/>
        <end position="278"/>
    </location>
</feature>
<dbReference type="PRINTS" id="PR00722">
    <property type="entry name" value="CHYMOTRYPSIN"/>
</dbReference>
<dbReference type="InterPro" id="IPR001314">
    <property type="entry name" value="Peptidase_S1A"/>
</dbReference>
<evidence type="ECO:0000256" key="2">
    <source>
        <dbReference type="ARBA" id="ARBA00022729"/>
    </source>
</evidence>
<dbReference type="GeneTree" id="ENSGT00940000163009"/>
<proteinExistence type="predicted"/>
<dbReference type="GeneID" id="115574953"/>
<dbReference type="SMART" id="SM00020">
    <property type="entry name" value="Tryp_SPc"/>
    <property type="match status" value="1"/>
</dbReference>
<dbReference type="PANTHER" id="PTHR24252:SF7">
    <property type="entry name" value="HYALIN"/>
    <property type="match status" value="1"/>
</dbReference>
<evidence type="ECO:0000313" key="8">
    <source>
        <dbReference type="Ensembl" id="ENSSAUP00010010080.1"/>
    </source>
</evidence>
<keyword evidence="1" id="KW-0645">Protease</keyword>
<keyword evidence="9" id="KW-1185">Reference proteome</keyword>
<dbReference type="InterPro" id="IPR009003">
    <property type="entry name" value="Peptidase_S1_PA"/>
</dbReference>
<keyword evidence="4" id="KW-0720">Serine protease</keyword>
<dbReference type="InterPro" id="IPR001254">
    <property type="entry name" value="Trypsin_dom"/>
</dbReference>
<dbReference type="CDD" id="cd00190">
    <property type="entry name" value="Tryp_SPc"/>
    <property type="match status" value="1"/>
</dbReference>
<name>A0A671U7T3_SPAAU</name>
<evidence type="ECO:0000256" key="4">
    <source>
        <dbReference type="ARBA" id="ARBA00022825"/>
    </source>
</evidence>
<dbReference type="AlphaFoldDB" id="A0A671U7T3"/>
<dbReference type="GO" id="GO:0004252">
    <property type="term" value="F:serine-type endopeptidase activity"/>
    <property type="evidence" value="ECO:0007669"/>
    <property type="project" value="InterPro"/>
</dbReference>
<feature type="domain" description="Peptidase S1" evidence="7">
    <location>
        <begin position="30"/>
        <end position="271"/>
    </location>
</feature>
<feature type="signal peptide" evidence="6">
    <location>
        <begin position="1"/>
        <end position="23"/>
    </location>
</feature>
<dbReference type="InParanoid" id="A0A671U7T3"/>
<organism evidence="8 9">
    <name type="scientific">Sparus aurata</name>
    <name type="common">Gilthead sea bream</name>
    <dbReference type="NCBI Taxonomy" id="8175"/>
    <lineage>
        <taxon>Eukaryota</taxon>
        <taxon>Metazoa</taxon>
        <taxon>Chordata</taxon>
        <taxon>Craniata</taxon>
        <taxon>Vertebrata</taxon>
        <taxon>Euteleostomi</taxon>
        <taxon>Actinopterygii</taxon>
        <taxon>Neopterygii</taxon>
        <taxon>Teleostei</taxon>
        <taxon>Neoteleostei</taxon>
        <taxon>Acanthomorphata</taxon>
        <taxon>Eupercaria</taxon>
        <taxon>Spariformes</taxon>
        <taxon>Sparidae</taxon>
        <taxon>Sparus</taxon>
    </lineage>
</organism>
<dbReference type="OMA" id="GMPSERY"/>
<dbReference type="RefSeq" id="XP_030262512.1">
    <property type="nucleotide sequence ID" value="XM_030406652.1"/>
</dbReference>
<dbReference type="PROSITE" id="PS50240">
    <property type="entry name" value="TRYPSIN_DOM"/>
    <property type="match status" value="1"/>
</dbReference>
<accession>A0A671U7T3</accession>
<dbReference type="PANTHER" id="PTHR24252">
    <property type="entry name" value="ACROSIN-RELATED"/>
    <property type="match status" value="1"/>
</dbReference>
<sequence length="278" mass="30400">MAICKLLTVLLLVLLHNIGGFLGAEVRSSIVGGKDADKNKWHEMVYLNITSRDKVTKWRCGGTVLNDQWVLTAASCWDEKRRPNKDRSMAWVGSYSLKTYQGRFKGITKIITHPDYLSLDGTYQNDIALVKLKTKIETWANVRNVKLPSANDIFDSSTECWIAGWGYTGTNAPLPDPETLQELKIPIIPQSVCNKTHPELTDDMLCAGDLAGGKDGCKGDTGGPLMCRAASGFVQAGIMSYGSSSGCGLAGQPTIYAKVSQYLSFINENIHRSEETSA</sequence>
<evidence type="ECO:0000313" key="9">
    <source>
        <dbReference type="Proteomes" id="UP000472265"/>
    </source>
</evidence>
<reference evidence="8" key="3">
    <citation type="submission" date="2025-09" db="UniProtKB">
        <authorList>
            <consortium name="Ensembl"/>
        </authorList>
    </citation>
    <scope>IDENTIFICATION</scope>
</reference>
<evidence type="ECO:0000256" key="6">
    <source>
        <dbReference type="SAM" id="SignalP"/>
    </source>
</evidence>
<dbReference type="Gene3D" id="2.40.10.10">
    <property type="entry name" value="Trypsin-like serine proteases"/>
    <property type="match status" value="1"/>
</dbReference>